<feature type="domain" description="Baseplate J-like central" evidence="1">
    <location>
        <begin position="7"/>
        <end position="77"/>
    </location>
</feature>
<proteinExistence type="predicted"/>
<evidence type="ECO:0000313" key="3">
    <source>
        <dbReference type="Proteomes" id="UP000237423"/>
    </source>
</evidence>
<dbReference type="AlphaFoldDB" id="A0A2S5CFG3"/>
<gene>
    <name evidence="2" type="ORF">AADEFJLK_04685</name>
</gene>
<dbReference type="EMBL" id="PGFZ01000070">
    <property type="protein sequence ID" value="POZ49545.1"/>
    <property type="molecule type" value="Genomic_DNA"/>
</dbReference>
<dbReference type="Pfam" id="PF26078">
    <property type="entry name" value="Baseplate_J_M"/>
    <property type="match status" value="1"/>
</dbReference>
<accession>A0A2S5CFG3</accession>
<protein>
    <recommendedName>
        <fullName evidence="1">Baseplate J-like central domain-containing protein</fullName>
    </recommendedName>
</protein>
<dbReference type="Proteomes" id="UP000237423">
    <property type="component" value="Unassembled WGS sequence"/>
</dbReference>
<organism evidence="2 3">
    <name type="scientific">Methylovulum psychrotolerans</name>
    <dbReference type="NCBI Taxonomy" id="1704499"/>
    <lineage>
        <taxon>Bacteria</taxon>
        <taxon>Pseudomonadati</taxon>
        <taxon>Pseudomonadota</taxon>
        <taxon>Gammaproteobacteria</taxon>
        <taxon>Methylococcales</taxon>
        <taxon>Methylococcaceae</taxon>
        <taxon>Methylovulum</taxon>
    </lineage>
</organism>
<dbReference type="InterPro" id="IPR058531">
    <property type="entry name" value="Baseplate_J_M"/>
</dbReference>
<sequence length="163" mass="16993">MGPLYRSGKPADYRAWAMAAHPSVTGALVQPHALGPGTVLLRPICDGLTNRLPTTTILDAVSAYLPAVVPAVADWRVAAPLLDYVTITLALGASVDTSANRQAKTDFLAVLVLSKSAEQDVLLLAEIDVAVLSVTSDYVRVAPVANIVADAGAIFVLAAVEFE</sequence>
<name>A0A2S5CFG3_9GAMM</name>
<reference evidence="2 3" key="1">
    <citation type="submission" date="2017-11" db="EMBL/GenBank/DDBJ databases">
        <title>Draft Genome Sequence of Methylobacter psychrotolerans Sph1T, an Obligate Methanotroph from Low-Temperature Environments.</title>
        <authorList>
            <person name="Oshkin I.Y."/>
            <person name="Miroshnikov K."/>
            <person name="Belova S.E."/>
            <person name="Korzhenkov A."/>
            <person name="Toshchakov S.V."/>
            <person name="Dedysh S.N."/>
        </authorList>
    </citation>
    <scope>NUCLEOTIDE SEQUENCE [LARGE SCALE GENOMIC DNA]</scope>
    <source>
        <strain evidence="2 3">Sph1</strain>
    </source>
</reference>
<comment type="caution">
    <text evidence="2">The sequence shown here is derived from an EMBL/GenBank/DDBJ whole genome shotgun (WGS) entry which is preliminary data.</text>
</comment>
<evidence type="ECO:0000313" key="2">
    <source>
        <dbReference type="EMBL" id="POZ49545.1"/>
    </source>
</evidence>
<evidence type="ECO:0000259" key="1">
    <source>
        <dbReference type="Pfam" id="PF26078"/>
    </source>
</evidence>